<dbReference type="AlphaFoldDB" id="A0A383EQU8"/>
<feature type="non-terminal residue" evidence="3">
    <location>
        <position position="1"/>
    </location>
</feature>
<proteinExistence type="inferred from homology"/>
<name>A0A383EQU8_9ZZZZ</name>
<dbReference type="EMBL" id="UINC01227999">
    <property type="protein sequence ID" value="SVE59131.1"/>
    <property type="molecule type" value="Genomic_DNA"/>
</dbReference>
<dbReference type="SUPFAM" id="SSF51735">
    <property type="entry name" value="NAD(P)-binding Rossmann-fold domains"/>
    <property type="match status" value="1"/>
</dbReference>
<accession>A0A383EQU8</accession>
<reference evidence="3" key="1">
    <citation type="submission" date="2018-05" db="EMBL/GenBank/DDBJ databases">
        <authorList>
            <person name="Lanie J.A."/>
            <person name="Ng W.-L."/>
            <person name="Kazmierczak K.M."/>
            <person name="Andrzejewski T.M."/>
            <person name="Davidsen T.M."/>
            <person name="Wayne K.J."/>
            <person name="Tettelin H."/>
            <person name="Glass J.I."/>
            <person name="Rusch D."/>
            <person name="Podicherti R."/>
            <person name="Tsui H.-C.T."/>
            <person name="Winkler M.E."/>
        </authorList>
    </citation>
    <scope>NUCLEOTIDE SEQUENCE</scope>
</reference>
<evidence type="ECO:0000259" key="2">
    <source>
        <dbReference type="Pfam" id="PF01370"/>
    </source>
</evidence>
<organism evidence="3">
    <name type="scientific">marine metagenome</name>
    <dbReference type="NCBI Taxonomy" id="408172"/>
    <lineage>
        <taxon>unclassified sequences</taxon>
        <taxon>metagenomes</taxon>
        <taxon>ecological metagenomes</taxon>
    </lineage>
</organism>
<comment type="similarity">
    <text evidence="1">Belongs to the NAD(P)-dependent epimerase/dehydratase family.</text>
</comment>
<gene>
    <name evidence="3" type="ORF">METZ01_LOCUS511985</name>
</gene>
<dbReference type="InterPro" id="IPR001509">
    <property type="entry name" value="Epimerase_deHydtase"/>
</dbReference>
<dbReference type="PANTHER" id="PTHR43000">
    <property type="entry name" value="DTDP-D-GLUCOSE 4,6-DEHYDRATASE-RELATED"/>
    <property type="match status" value="1"/>
</dbReference>
<feature type="domain" description="NAD-dependent epimerase/dehydratase" evidence="2">
    <location>
        <begin position="5"/>
        <end position="92"/>
    </location>
</feature>
<dbReference type="Gene3D" id="3.90.25.10">
    <property type="entry name" value="UDP-galactose 4-epimerase, domain 1"/>
    <property type="match status" value="1"/>
</dbReference>
<dbReference type="InterPro" id="IPR036291">
    <property type="entry name" value="NAD(P)-bd_dom_sf"/>
</dbReference>
<dbReference type="Pfam" id="PF01370">
    <property type="entry name" value="Epimerase"/>
    <property type="match status" value="1"/>
</dbReference>
<protein>
    <recommendedName>
        <fullName evidence="2">NAD-dependent epimerase/dehydratase domain-containing protein</fullName>
    </recommendedName>
</protein>
<evidence type="ECO:0000256" key="1">
    <source>
        <dbReference type="ARBA" id="ARBA00007637"/>
    </source>
</evidence>
<dbReference type="Gene3D" id="3.40.50.720">
    <property type="entry name" value="NAD(P)-binding Rossmann-like Domain"/>
    <property type="match status" value="1"/>
</dbReference>
<sequence length="173" mass="20190">KDNGSFYFASKKAFTLLLYCLYRKFKINVINLKLEYMYGPKDDDTKFIPRMIDGILNNNNINASFGLQKRDFVYVTDVVDAFKASLDLVNKSKENFINLEIGSGIPMSFRTFAEKVEELTNKKGNIRWGKLPYRENEIFYSKANIRETQKKLDWSPTHNIEQGLAKTIDWYKG</sequence>
<evidence type="ECO:0000313" key="3">
    <source>
        <dbReference type="EMBL" id="SVE59131.1"/>
    </source>
</evidence>